<accession>A0A1K1LDQ6</accession>
<dbReference type="AlphaFoldDB" id="A0A1K1LDQ6"/>
<dbReference type="KEGG" id="dpg:DESPIGER_0977"/>
<dbReference type="Proteomes" id="UP000186323">
    <property type="component" value="Chromosome I"/>
</dbReference>
<sequence>MQLLACFWRCRQIRPDAGTCCHPLIPVSQRRGPAIPPQRNVLQGWG</sequence>
<keyword evidence="2" id="KW-1185">Reference proteome</keyword>
<dbReference type="EMBL" id="LT630450">
    <property type="protein sequence ID" value="SFV72840.1"/>
    <property type="molecule type" value="Genomic_DNA"/>
</dbReference>
<evidence type="ECO:0000313" key="2">
    <source>
        <dbReference type="Proteomes" id="UP000186323"/>
    </source>
</evidence>
<gene>
    <name evidence="1" type="ORF">DESPIGER_0977</name>
</gene>
<evidence type="ECO:0000313" key="1">
    <source>
        <dbReference type="EMBL" id="SFV72840.1"/>
    </source>
</evidence>
<name>A0A1K1LDQ6_9BACT</name>
<organism evidence="1 2">
    <name type="scientific">Desulfovibrio piger</name>
    <dbReference type="NCBI Taxonomy" id="901"/>
    <lineage>
        <taxon>Bacteria</taxon>
        <taxon>Pseudomonadati</taxon>
        <taxon>Thermodesulfobacteriota</taxon>
        <taxon>Desulfovibrionia</taxon>
        <taxon>Desulfovibrionales</taxon>
        <taxon>Desulfovibrionaceae</taxon>
        <taxon>Desulfovibrio</taxon>
    </lineage>
</organism>
<proteinExistence type="predicted"/>
<protein>
    <submittedName>
        <fullName evidence="1">Uncharacterized protein</fullName>
    </submittedName>
</protein>
<reference evidence="2" key="1">
    <citation type="submission" date="2016-10" db="EMBL/GenBank/DDBJ databases">
        <authorList>
            <person name="Wegmann U."/>
        </authorList>
    </citation>
    <scope>NUCLEOTIDE SEQUENCE [LARGE SCALE GENOMIC DNA]</scope>
</reference>